<evidence type="ECO:0000256" key="2">
    <source>
        <dbReference type="SAM" id="Phobius"/>
    </source>
</evidence>
<evidence type="ECO:0000256" key="1">
    <source>
        <dbReference type="SAM" id="MobiDB-lite"/>
    </source>
</evidence>
<keyword evidence="4" id="KW-1185">Reference proteome</keyword>
<proteinExistence type="predicted"/>
<feature type="region of interest" description="Disordered" evidence="1">
    <location>
        <begin position="93"/>
        <end position="234"/>
    </location>
</feature>
<dbReference type="Proteomes" id="UP001278766">
    <property type="component" value="Unassembled WGS sequence"/>
</dbReference>
<accession>A0AAE0HP19</accession>
<dbReference type="EMBL" id="JAUEPN010000001">
    <property type="protein sequence ID" value="KAK3300115.1"/>
    <property type="molecule type" value="Genomic_DNA"/>
</dbReference>
<comment type="caution">
    <text evidence="3">The sequence shown here is derived from an EMBL/GenBank/DDBJ whole genome shotgun (WGS) entry which is preliminary data.</text>
</comment>
<feature type="region of interest" description="Disordered" evidence="1">
    <location>
        <begin position="774"/>
        <end position="829"/>
    </location>
</feature>
<keyword evidence="2" id="KW-1133">Transmembrane helix</keyword>
<feature type="transmembrane region" description="Helical" evidence="2">
    <location>
        <begin position="987"/>
        <end position="1006"/>
    </location>
</feature>
<feature type="region of interest" description="Disordered" evidence="1">
    <location>
        <begin position="303"/>
        <end position="331"/>
    </location>
</feature>
<protein>
    <submittedName>
        <fullName evidence="3">Uncharacterized protein</fullName>
    </submittedName>
</protein>
<feature type="compositionally biased region" description="Polar residues" evidence="1">
    <location>
        <begin position="413"/>
        <end position="422"/>
    </location>
</feature>
<keyword evidence="2" id="KW-0812">Transmembrane</keyword>
<feature type="region of interest" description="Disordered" evidence="1">
    <location>
        <begin position="413"/>
        <end position="435"/>
    </location>
</feature>
<feature type="region of interest" description="Disordered" evidence="1">
    <location>
        <begin position="247"/>
        <end position="278"/>
    </location>
</feature>
<organism evidence="3 4">
    <name type="scientific">Chaetomium fimeti</name>
    <dbReference type="NCBI Taxonomy" id="1854472"/>
    <lineage>
        <taxon>Eukaryota</taxon>
        <taxon>Fungi</taxon>
        <taxon>Dikarya</taxon>
        <taxon>Ascomycota</taxon>
        <taxon>Pezizomycotina</taxon>
        <taxon>Sordariomycetes</taxon>
        <taxon>Sordariomycetidae</taxon>
        <taxon>Sordariales</taxon>
        <taxon>Chaetomiaceae</taxon>
        <taxon>Chaetomium</taxon>
    </lineage>
</organism>
<feature type="compositionally biased region" description="Polar residues" evidence="1">
    <location>
        <begin position="16"/>
        <end position="25"/>
    </location>
</feature>
<feature type="compositionally biased region" description="Polar residues" evidence="1">
    <location>
        <begin position="786"/>
        <end position="804"/>
    </location>
</feature>
<name>A0AAE0HP19_9PEZI</name>
<evidence type="ECO:0000313" key="4">
    <source>
        <dbReference type="Proteomes" id="UP001278766"/>
    </source>
</evidence>
<feature type="compositionally biased region" description="Polar residues" evidence="1">
    <location>
        <begin position="142"/>
        <end position="158"/>
    </location>
</feature>
<feature type="compositionally biased region" description="Polar residues" evidence="1">
    <location>
        <begin position="166"/>
        <end position="175"/>
    </location>
</feature>
<feature type="transmembrane region" description="Helical" evidence="2">
    <location>
        <begin position="1034"/>
        <end position="1056"/>
    </location>
</feature>
<feature type="compositionally biased region" description="Low complexity" evidence="1">
    <location>
        <begin position="805"/>
        <end position="823"/>
    </location>
</feature>
<keyword evidence="2" id="KW-0472">Membrane</keyword>
<dbReference type="RefSeq" id="XP_062663629.1">
    <property type="nucleotide sequence ID" value="XM_062808694.1"/>
</dbReference>
<gene>
    <name evidence="3" type="ORF">B0H64DRAFT_7404</name>
</gene>
<evidence type="ECO:0000313" key="3">
    <source>
        <dbReference type="EMBL" id="KAK3300115.1"/>
    </source>
</evidence>
<feature type="compositionally biased region" description="Polar residues" evidence="1">
    <location>
        <begin position="259"/>
        <end position="278"/>
    </location>
</feature>
<sequence length="1061" mass="114719">MSGKSDGQGDDHSEYWNPTEQSTSMAPPFRYNTPRSITPKGTLFSNLGEAHQAITSRVVSRPTGSHISDNSLPSSTSTDSFIVNVSGPTISTKSLSSAQHMEPARPSLSQRQRCLTPFRASASASTGWAETPTEPSPIVSGFESSSAGNSVGDDQNNGPGEENRANLDNSESGNSMGDIYDQYYTSPSATRGPRAADGGPPNNTHMYYSEADLASPRPQSPDIRRANTSIGPGNITWQIHHRVDESRQLSLPSPPRVRGNTSHSAKGSHSAKDSVSSVQNFSRPVLSFHSAANLQEPMSAPANLTRAGSFKGDSSDSAAGNCPDLAQPSASPAKSDFVIYGRLPPPSDYENIKDRGYQEGDVSHGGMSNGVSTDSDDDPFKYDRGSFTVFLQPSREREVSAALRFVSTESTESASGIFQDSLSPEPDTPRATQNTNPFLNRLQSYQTTTVDYDWEGGDTPREVKISVRSPPAPPNSPVQPAIGLSEFVEGLGGSRRRKDINTLMSDRADWETVATSVGQFDSNRALASSTGFSGSQLAKVTGSSIADYSDTSSIHVPQFYAFSSSTEQILQPPAPESTHNTFYPRSLNETKRPVFLPKPRIHRVNGYLQNPHRMFTDTTTGSSANSARSALVEKLSASIRSRNARKLAQRRDQYLSQQWSRSKFESLESLSSTYSEQPEVVDSTPIASSPDQNGMTPILRQENNAGIVVDGGGSEQQHLRNTSKELPASPIPREPTAAHLKSRSAAQSRQSPQNFDSPTLFAFPLISLQEAARRKAVGGQNDDDCTITSGSRTQKNSSMDGSRATTLRTTPPTPHITKPIPTHASRPTSASILGISTNRRGYSDYSQDRVVFGHDRGISNVTSYKSGTPLVPGNSALSRFFRPPFEPVADGDASFPGPGNQSVFETPPCLIARDQRNTVRAANLTMSNVRKTMIADLHHISAMEAGTGTGTSTTDRGAPLAFFSSGINDDADAAAYLSWEARKRRQAYYYAMCLLCVVPFFALLVYRGTFNSALSWYTRGETGSLTRRQRRNTMVIGIVFSGVWLVALAVFVTVMVNRKGG</sequence>
<feature type="region of interest" description="Disordered" evidence="1">
    <location>
        <begin position="1"/>
        <end position="37"/>
    </location>
</feature>
<reference evidence="3" key="2">
    <citation type="submission" date="2023-06" db="EMBL/GenBank/DDBJ databases">
        <authorList>
            <consortium name="Lawrence Berkeley National Laboratory"/>
            <person name="Haridas S."/>
            <person name="Hensen N."/>
            <person name="Bonometti L."/>
            <person name="Westerberg I."/>
            <person name="Brannstrom I.O."/>
            <person name="Guillou S."/>
            <person name="Cros-Aarteil S."/>
            <person name="Calhoun S."/>
            <person name="Kuo A."/>
            <person name="Mondo S."/>
            <person name="Pangilinan J."/>
            <person name="Riley R."/>
            <person name="Labutti K."/>
            <person name="Andreopoulos B."/>
            <person name="Lipzen A."/>
            <person name="Chen C."/>
            <person name="Yanf M."/>
            <person name="Daum C."/>
            <person name="Ng V."/>
            <person name="Clum A."/>
            <person name="Steindorff A."/>
            <person name="Ohm R."/>
            <person name="Martin F."/>
            <person name="Silar P."/>
            <person name="Natvig D."/>
            <person name="Lalanne C."/>
            <person name="Gautier V."/>
            <person name="Ament-Velasquez S.L."/>
            <person name="Kruys A."/>
            <person name="Hutchinson M.I."/>
            <person name="Powell A.J."/>
            <person name="Barry K."/>
            <person name="Miller A.N."/>
            <person name="Grigoriev I.V."/>
            <person name="Debuchy R."/>
            <person name="Gladieux P."/>
            <person name="Thoren M.H."/>
            <person name="Johannesson H."/>
        </authorList>
    </citation>
    <scope>NUCLEOTIDE SEQUENCE</scope>
    <source>
        <strain evidence="3">CBS 168.71</strain>
    </source>
</reference>
<feature type="region of interest" description="Disordered" evidence="1">
    <location>
        <begin position="670"/>
        <end position="757"/>
    </location>
</feature>
<dbReference type="AlphaFoldDB" id="A0AAE0HP19"/>
<dbReference type="GeneID" id="87845642"/>
<feature type="region of interest" description="Disordered" evidence="1">
    <location>
        <begin position="56"/>
        <end position="79"/>
    </location>
</feature>
<feature type="compositionally biased region" description="Polar residues" evidence="1">
    <location>
        <begin position="685"/>
        <end position="695"/>
    </location>
</feature>
<reference evidence="3" key="1">
    <citation type="journal article" date="2023" name="Mol. Phylogenet. Evol.">
        <title>Genome-scale phylogeny and comparative genomics of the fungal order Sordariales.</title>
        <authorList>
            <person name="Hensen N."/>
            <person name="Bonometti L."/>
            <person name="Westerberg I."/>
            <person name="Brannstrom I.O."/>
            <person name="Guillou S."/>
            <person name="Cros-Aarteil S."/>
            <person name="Calhoun S."/>
            <person name="Haridas S."/>
            <person name="Kuo A."/>
            <person name="Mondo S."/>
            <person name="Pangilinan J."/>
            <person name="Riley R."/>
            <person name="LaButti K."/>
            <person name="Andreopoulos B."/>
            <person name="Lipzen A."/>
            <person name="Chen C."/>
            <person name="Yan M."/>
            <person name="Daum C."/>
            <person name="Ng V."/>
            <person name="Clum A."/>
            <person name="Steindorff A."/>
            <person name="Ohm R.A."/>
            <person name="Martin F."/>
            <person name="Silar P."/>
            <person name="Natvig D.O."/>
            <person name="Lalanne C."/>
            <person name="Gautier V."/>
            <person name="Ament-Velasquez S.L."/>
            <person name="Kruys A."/>
            <person name="Hutchinson M.I."/>
            <person name="Powell A.J."/>
            <person name="Barry K."/>
            <person name="Miller A.N."/>
            <person name="Grigoriev I.V."/>
            <person name="Debuchy R."/>
            <person name="Gladieux P."/>
            <person name="Hiltunen Thoren M."/>
            <person name="Johannesson H."/>
        </authorList>
    </citation>
    <scope>NUCLEOTIDE SEQUENCE</scope>
    <source>
        <strain evidence="3">CBS 168.71</strain>
    </source>
</reference>